<dbReference type="Proteomes" id="UP001243212">
    <property type="component" value="Unassembled WGS sequence"/>
</dbReference>
<keyword evidence="3" id="KW-0902">Two-component regulatory system</keyword>
<dbReference type="CDD" id="cd16917">
    <property type="entry name" value="HATPase_UhpB-NarQ-NarX-like"/>
    <property type="match status" value="1"/>
</dbReference>
<dbReference type="Pfam" id="PF07730">
    <property type="entry name" value="HisKA_3"/>
    <property type="match status" value="1"/>
</dbReference>
<dbReference type="InterPro" id="IPR050482">
    <property type="entry name" value="Sensor_HK_TwoCompSys"/>
</dbReference>
<dbReference type="SMART" id="SM00065">
    <property type="entry name" value="GAF"/>
    <property type="match status" value="2"/>
</dbReference>
<dbReference type="InterPro" id="IPR003018">
    <property type="entry name" value="GAF"/>
</dbReference>
<dbReference type="RefSeq" id="WP_307681939.1">
    <property type="nucleotide sequence ID" value="NZ_JAUSQX010000001.1"/>
</dbReference>
<evidence type="ECO:0000259" key="5">
    <source>
        <dbReference type="SMART" id="SM00065"/>
    </source>
</evidence>
<feature type="compositionally biased region" description="Polar residues" evidence="4">
    <location>
        <begin position="528"/>
        <end position="543"/>
    </location>
</feature>
<dbReference type="SUPFAM" id="SSF55874">
    <property type="entry name" value="ATPase domain of HSP90 chaperone/DNA topoisomerase II/histidine kinase"/>
    <property type="match status" value="1"/>
</dbReference>
<evidence type="ECO:0000256" key="2">
    <source>
        <dbReference type="ARBA" id="ARBA00022777"/>
    </source>
</evidence>
<dbReference type="GO" id="GO:0016301">
    <property type="term" value="F:kinase activity"/>
    <property type="evidence" value="ECO:0007669"/>
    <property type="project" value="UniProtKB-KW"/>
</dbReference>
<dbReference type="Pfam" id="PF01590">
    <property type="entry name" value="GAF"/>
    <property type="match status" value="2"/>
</dbReference>
<sequence>MVTNESLKDFSRHILSIASSLDPFEVSRALVTAACEATGAKFGAVSVLDSHGETIQFIQHGEPAGPDSVIEHPPIDHVVFNDIPIDSYLIINHIGSYSNSVLPENHPAILNFLGAAITVNEQAWGRLYLSDKPEDFTNDDGDIVHLLTRAAAISVVNSQLYEQSQNRARWLTASQRIVSSLLEDSDEDEALKTIAHEMRLAAQADIAMIILPSIQDQWVSEIVDCADPQMAHELLGLSFPKDGRARTVLREQGGVVVDSMQRLRTVRVQELRQFGSALYAPLVSQGVGLGVILLLRVPNELEFNLQDLRMAENVAKQATIALELSAARQAQAMAAELDERARISRDLHDLAIQQLFASGMHITAVREEMHQRGLGTEVTGSLDAAISAIDDSVKQIRAIVHSLREDGSSAAVVARLQHEASVARAALGFAPSLLITWNGVNIEEENFHLVDDAIGSDVADDVVAVVREGLSNAARHAKASSAIVLADAGPDQITIRVVDDGTGIQQSLSRRSGLANLAARARRHQGTFSISPRTDGQSGTELTWTAMLR</sequence>
<dbReference type="SUPFAM" id="SSF55781">
    <property type="entry name" value="GAF domain-like"/>
    <property type="match status" value="2"/>
</dbReference>
<dbReference type="InterPro" id="IPR003594">
    <property type="entry name" value="HATPase_dom"/>
</dbReference>
<feature type="region of interest" description="Disordered" evidence="4">
    <location>
        <begin position="528"/>
        <end position="549"/>
    </location>
</feature>
<protein>
    <submittedName>
        <fullName evidence="6">Signal transduction histidine kinase</fullName>
    </submittedName>
</protein>
<gene>
    <name evidence="6" type="ORF">J2S70_000255</name>
</gene>
<keyword evidence="1" id="KW-0808">Transferase</keyword>
<dbReference type="InterPro" id="IPR036890">
    <property type="entry name" value="HATPase_C_sf"/>
</dbReference>
<evidence type="ECO:0000256" key="4">
    <source>
        <dbReference type="SAM" id="MobiDB-lite"/>
    </source>
</evidence>
<proteinExistence type="predicted"/>
<evidence type="ECO:0000256" key="3">
    <source>
        <dbReference type="ARBA" id="ARBA00023012"/>
    </source>
</evidence>
<comment type="caution">
    <text evidence="6">The sequence shown here is derived from an EMBL/GenBank/DDBJ whole genome shotgun (WGS) entry which is preliminary data.</text>
</comment>
<dbReference type="Pfam" id="PF02518">
    <property type="entry name" value="HATPase_c"/>
    <property type="match status" value="1"/>
</dbReference>
<dbReference type="InterPro" id="IPR011712">
    <property type="entry name" value="Sig_transdc_His_kin_sub3_dim/P"/>
</dbReference>
<feature type="domain" description="GAF" evidence="5">
    <location>
        <begin position="22"/>
        <end position="165"/>
    </location>
</feature>
<keyword evidence="7" id="KW-1185">Reference proteome</keyword>
<accession>A0ABT9NE56</accession>
<dbReference type="Gene3D" id="3.30.565.10">
    <property type="entry name" value="Histidine kinase-like ATPase, C-terminal domain"/>
    <property type="match status" value="1"/>
</dbReference>
<dbReference type="InterPro" id="IPR029016">
    <property type="entry name" value="GAF-like_dom_sf"/>
</dbReference>
<dbReference type="Gene3D" id="1.20.5.1930">
    <property type="match status" value="1"/>
</dbReference>
<reference evidence="6 7" key="1">
    <citation type="submission" date="2023-07" db="EMBL/GenBank/DDBJ databases">
        <title>Sequencing the genomes of 1000 actinobacteria strains.</title>
        <authorList>
            <person name="Klenk H.-P."/>
        </authorList>
    </citation>
    <scope>NUCLEOTIDE SEQUENCE [LARGE SCALE GENOMIC DNA]</scope>
    <source>
        <strain evidence="6 7">DSM 17163</strain>
    </source>
</reference>
<dbReference type="PANTHER" id="PTHR24421:SF56">
    <property type="entry name" value="OXYGEN SENSOR HISTIDINE KINASE RESPONSE REGULATOR DOST"/>
    <property type="match status" value="1"/>
</dbReference>
<evidence type="ECO:0000256" key="1">
    <source>
        <dbReference type="ARBA" id="ARBA00022679"/>
    </source>
</evidence>
<organism evidence="6 7">
    <name type="scientific">Trueperella bonasi</name>
    <dbReference type="NCBI Taxonomy" id="312286"/>
    <lineage>
        <taxon>Bacteria</taxon>
        <taxon>Bacillati</taxon>
        <taxon>Actinomycetota</taxon>
        <taxon>Actinomycetes</taxon>
        <taxon>Actinomycetales</taxon>
        <taxon>Actinomycetaceae</taxon>
        <taxon>Trueperella</taxon>
    </lineage>
</organism>
<evidence type="ECO:0000313" key="7">
    <source>
        <dbReference type="Proteomes" id="UP001243212"/>
    </source>
</evidence>
<feature type="domain" description="GAF" evidence="5">
    <location>
        <begin position="186"/>
        <end position="332"/>
    </location>
</feature>
<dbReference type="EMBL" id="JAUSQX010000001">
    <property type="protein sequence ID" value="MDP9805673.1"/>
    <property type="molecule type" value="Genomic_DNA"/>
</dbReference>
<dbReference type="Gene3D" id="3.30.450.40">
    <property type="match status" value="2"/>
</dbReference>
<name>A0ABT9NE56_9ACTO</name>
<evidence type="ECO:0000313" key="6">
    <source>
        <dbReference type="EMBL" id="MDP9805673.1"/>
    </source>
</evidence>
<keyword evidence="2 6" id="KW-0418">Kinase</keyword>
<dbReference type="PANTHER" id="PTHR24421">
    <property type="entry name" value="NITRATE/NITRITE SENSOR PROTEIN NARX-RELATED"/>
    <property type="match status" value="1"/>
</dbReference>